<dbReference type="GO" id="GO:0005524">
    <property type="term" value="F:ATP binding"/>
    <property type="evidence" value="ECO:0007669"/>
    <property type="project" value="InterPro"/>
</dbReference>
<dbReference type="Gene3D" id="3.40.50.300">
    <property type="entry name" value="P-loop containing nucleotide triphosphate hydrolases"/>
    <property type="match status" value="1"/>
</dbReference>
<accession>A0A317CEB3</accession>
<feature type="domain" description="Helicase ATP-binding" evidence="5">
    <location>
        <begin position="679"/>
        <end position="839"/>
    </location>
</feature>
<keyword evidence="3" id="KW-0863">Zinc-finger</keyword>
<evidence type="ECO:0000313" key="8">
    <source>
        <dbReference type="Proteomes" id="UP000245539"/>
    </source>
</evidence>
<protein>
    <recommendedName>
        <fullName evidence="9">Helicase SNF2</fullName>
    </recommendedName>
</protein>
<dbReference type="GO" id="GO:0016787">
    <property type="term" value="F:hydrolase activity"/>
    <property type="evidence" value="ECO:0007669"/>
    <property type="project" value="UniProtKB-KW"/>
</dbReference>
<dbReference type="CDD" id="cd18012">
    <property type="entry name" value="DEXQc_arch_SWI2_SNF2"/>
    <property type="match status" value="1"/>
</dbReference>
<keyword evidence="1" id="KW-0378">Hydrolase</keyword>
<feature type="domain" description="SWIM-type" evidence="4">
    <location>
        <begin position="72"/>
        <end position="106"/>
    </location>
</feature>
<keyword evidence="2" id="KW-0067">ATP-binding</keyword>
<dbReference type="CDD" id="cd18793">
    <property type="entry name" value="SF2_C_SNF"/>
    <property type="match status" value="1"/>
</dbReference>
<dbReference type="GO" id="GO:0008270">
    <property type="term" value="F:zinc ion binding"/>
    <property type="evidence" value="ECO:0007669"/>
    <property type="project" value="UniProtKB-KW"/>
</dbReference>
<keyword evidence="3" id="KW-0862">Zinc</keyword>
<dbReference type="InterPro" id="IPR000330">
    <property type="entry name" value="SNF2_N"/>
</dbReference>
<dbReference type="InterPro" id="IPR049730">
    <property type="entry name" value="SNF2/RAD54-like_C"/>
</dbReference>
<dbReference type="EMBL" id="QGKM01000043">
    <property type="protein sequence ID" value="PWQ95653.1"/>
    <property type="molecule type" value="Genomic_DNA"/>
</dbReference>
<dbReference type="Proteomes" id="UP000245539">
    <property type="component" value="Unassembled WGS sequence"/>
</dbReference>
<dbReference type="PROSITE" id="PS50966">
    <property type="entry name" value="ZF_SWIM"/>
    <property type="match status" value="1"/>
</dbReference>
<evidence type="ECO:0000256" key="3">
    <source>
        <dbReference type="PROSITE-ProRule" id="PRU00325"/>
    </source>
</evidence>
<feature type="domain" description="Helicase C-terminal" evidence="6">
    <location>
        <begin position="964"/>
        <end position="1115"/>
    </location>
</feature>
<keyword evidence="3" id="KW-0479">Metal-binding</keyword>
<dbReference type="SUPFAM" id="SSF52540">
    <property type="entry name" value="P-loop containing nucleoside triphosphate hydrolases"/>
    <property type="match status" value="2"/>
</dbReference>
<evidence type="ECO:0000259" key="6">
    <source>
        <dbReference type="PROSITE" id="PS51194"/>
    </source>
</evidence>
<keyword evidence="8" id="KW-1185">Reference proteome</keyword>
<dbReference type="InterPro" id="IPR014001">
    <property type="entry name" value="Helicase_ATP-bd"/>
</dbReference>
<sequence>MIELNESLLTKFGIDIKALHYMFGRDVVDDGADFFYDHDVEIYDVTDIGKGNLRAKATVSEAFSAPLSTTLFLKPQTDGKLMVSSSCTCDDHRNCLHGIAVLYSFFNTLLEEHAEEMSDGTAKSDAETQRVNQWLNDVGDQEAGLPSPFLPTKHLPDNQSSTYDVVYLLKNTDLHSEPSLKVIPKKVRRLKSGGYGKPANLRSYEVGGYSSSGLFYEAVDEEIIKTLNAFCDNPYSSTPQYLLSGDMGEFVLQQILSTQRCFWEEITKTSIPLRQGTTMPAVLEWLEDDGYLRSSLVIDHPDVTLFQLTHFYYVDKLNHQCGLLDHPNLNPLQMVAFLNAPPVPVELAQQVSEQLLELFPTKEVPLPTKLDITNIDISDVTPRLSLHLHSEMISNGHRVHLAGLSFIYQDATIIPHSEAELSESQSVRVDGAVRYRISRDLASESVALQTLKEAGFHRFQEDTPKYGVLNHGMLTEPSLEYAVEKWGKFLDEQVPILREQGWEITFAEDFLIQITKVDEWHAELESDDAGEWFELALGFELDGQRINLLPLLVDLLANTPDTALLREMLQAESHRLFQIGAHQWVKLPTDRLLNVLDTLIELYDADTLNAAGNLEFSRHEGMHYGNILNDAGLQWKGAKELKQLHERLKEFDGIQTALLPDQLQATLRDYQQRGYDWMSFMRDYQFNGILADDMGLGKTIQALSLLLSEKENQRAQQPSLIIAPTSLMSNWKNEAQRFTPDLNVLVLQGADRKTRFAELEQADIAITTYPLIVRDAAFYQEKSFHYVILDEAQAIKNPRAKATQQICQLKTKHRLCLTGTPVENHLGELWSMFHFLMPGYLGPLDRFNRLFRNPIEKQGDTDRSKQLQKRVKPFMLRRTKNEVAVELPEKTEIVRTVALSGKQRDLYETVRLAMDKKVRDEIKKKGLSRSHIMILDALLKLRQVCCDPRLVKLDKAKKVKTSAKLELLMEMLPEMVESGNKILLFSQFTTMLGLIEDELKRLKISYSKLTGQTRKRAEAIEAFQEGDAAVFLISLKAGGTGLNLTAADTVIHYDPWWNPAVEQQATDRAYRIGQDKPVFVYKLLTEETVEEKILALQAKKQQLADNIYKGGDKAAAFDQGELMALLQPLE</sequence>
<dbReference type="RefSeq" id="WP_109838409.1">
    <property type="nucleotide sequence ID" value="NZ_QGKM01000043.1"/>
</dbReference>
<dbReference type="SMART" id="SM00490">
    <property type="entry name" value="HELICc"/>
    <property type="match status" value="1"/>
</dbReference>
<dbReference type="Pfam" id="PF00271">
    <property type="entry name" value="Helicase_C"/>
    <property type="match status" value="1"/>
</dbReference>
<evidence type="ECO:0000256" key="1">
    <source>
        <dbReference type="ARBA" id="ARBA00022801"/>
    </source>
</evidence>
<evidence type="ECO:0000256" key="2">
    <source>
        <dbReference type="ARBA" id="ARBA00022806"/>
    </source>
</evidence>
<dbReference type="AlphaFoldDB" id="A0A317CEB3"/>
<evidence type="ECO:0000313" key="7">
    <source>
        <dbReference type="EMBL" id="PWQ95653.1"/>
    </source>
</evidence>
<dbReference type="GO" id="GO:0004386">
    <property type="term" value="F:helicase activity"/>
    <property type="evidence" value="ECO:0007669"/>
    <property type="project" value="UniProtKB-KW"/>
</dbReference>
<dbReference type="Pfam" id="PF00176">
    <property type="entry name" value="SNF2-rel_dom"/>
    <property type="match status" value="1"/>
</dbReference>
<keyword evidence="2" id="KW-0347">Helicase</keyword>
<evidence type="ECO:0000259" key="5">
    <source>
        <dbReference type="PROSITE" id="PS51192"/>
    </source>
</evidence>
<organism evidence="7 8">
    <name type="scientific">Leucothrix pacifica</name>
    <dbReference type="NCBI Taxonomy" id="1247513"/>
    <lineage>
        <taxon>Bacteria</taxon>
        <taxon>Pseudomonadati</taxon>
        <taxon>Pseudomonadota</taxon>
        <taxon>Gammaproteobacteria</taxon>
        <taxon>Thiotrichales</taxon>
        <taxon>Thiotrichaceae</taxon>
        <taxon>Leucothrix</taxon>
    </lineage>
</organism>
<evidence type="ECO:0000259" key="4">
    <source>
        <dbReference type="PROSITE" id="PS50966"/>
    </source>
</evidence>
<dbReference type="InterPro" id="IPR001650">
    <property type="entry name" value="Helicase_C-like"/>
</dbReference>
<dbReference type="Gene3D" id="3.40.50.10810">
    <property type="entry name" value="Tandem AAA-ATPase domain"/>
    <property type="match status" value="1"/>
</dbReference>
<name>A0A317CEB3_9GAMM</name>
<reference evidence="7 8" key="1">
    <citation type="submission" date="2018-05" db="EMBL/GenBank/DDBJ databases">
        <title>Leucothrix arctica sp. nov., isolated from Arctic seawater.</title>
        <authorList>
            <person name="Choi A."/>
            <person name="Baek K."/>
        </authorList>
    </citation>
    <scope>NUCLEOTIDE SEQUENCE [LARGE SCALE GENOMIC DNA]</scope>
    <source>
        <strain evidence="7 8">JCM 18388</strain>
    </source>
</reference>
<dbReference type="OrthoDB" id="9772064at2"/>
<dbReference type="InterPro" id="IPR038718">
    <property type="entry name" value="SNF2-like_sf"/>
</dbReference>
<dbReference type="InterPro" id="IPR007527">
    <property type="entry name" value="Znf_SWIM"/>
</dbReference>
<dbReference type="PROSITE" id="PS51192">
    <property type="entry name" value="HELICASE_ATP_BIND_1"/>
    <property type="match status" value="1"/>
</dbReference>
<dbReference type="InterPro" id="IPR027417">
    <property type="entry name" value="P-loop_NTPase"/>
</dbReference>
<gene>
    <name evidence="7" type="ORF">DKW60_14655</name>
</gene>
<dbReference type="PANTHER" id="PTHR10799">
    <property type="entry name" value="SNF2/RAD54 HELICASE FAMILY"/>
    <property type="match status" value="1"/>
</dbReference>
<dbReference type="PROSITE" id="PS51194">
    <property type="entry name" value="HELICASE_CTER"/>
    <property type="match status" value="1"/>
</dbReference>
<dbReference type="SMART" id="SM00487">
    <property type="entry name" value="DEXDc"/>
    <property type="match status" value="1"/>
</dbReference>
<proteinExistence type="predicted"/>
<comment type="caution">
    <text evidence="7">The sequence shown here is derived from an EMBL/GenBank/DDBJ whole genome shotgun (WGS) entry which is preliminary data.</text>
</comment>
<evidence type="ECO:0008006" key="9">
    <source>
        <dbReference type="Google" id="ProtNLM"/>
    </source>
</evidence>
<keyword evidence="2" id="KW-0547">Nucleotide-binding</keyword>